<evidence type="ECO:0000256" key="6">
    <source>
        <dbReference type="SAM" id="MobiDB-lite"/>
    </source>
</evidence>
<dbReference type="GO" id="GO:0005886">
    <property type="term" value="C:plasma membrane"/>
    <property type="evidence" value="ECO:0007669"/>
    <property type="project" value="UniProtKB-SubCell"/>
</dbReference>
<feature type="compositionally biased region" description="Basic and acidic residues" evidence="6">
    <location>
        <begin position="739"/>
        <end position="758"/>
    </location>
</feature>
<keyword evidence="2" id="KW-1003">Cell membrane</keyword>
<geneLocation type="plasmid" evidence="9 10">
    <name>68K</name>
</geneLocation>
<dbReference type="Pfam" id="PF10412">
    <property type="entry name" value="TrwB_AAD_bind"/>
    <property type="match status" value="1"/>
</dbReference>
<evidence type="ECO:0000256" key="1">
    <source>
        <dbReference type="ARBA" id="ARBA00004651"/>
    </source>
</evidence>
<sequence>MKSSNYGLDICYSYGAKILKEMKVYIILSFLGALLFTLLTIQLKFQGGISWYFDLAYKKFTYYIKSEVFSIFANDSDKISHLIIDKFWKAHSSDTNLFIFTFIFGFMASLGLAIYFTKKIGIKFKDGVSERKDELHYVEPDELIKEIKRDVKDLANNIEYTKNDLVISKSKIRIPDKIASLHFGMCGAPATGKTNAMDEQLVQERKFKNKVLILDPRGEFFAKHGKEGDHILSLYDRRARKWNFWCENLPPKFLANALIEMKEGGASNKFFDKTGREVMAAALRIAKSQEELWQIVNYSEEDLYNLLLDNKELSKQYLGKKASGQSAGVIASAFMNLNFIKYLNHHVMEMERLTGDIEEEFSLTKWVANDDDTSWIFIIDENRNLEDAKPLHRLWFDIVTSSSFDRDTSKKNLRQISLYCDEISTVGNLPTLPLVFDKGRRFKTKMVIGFQSFPQLEIIYGREIAQSIYQGLQNIIVFACNSRKEAEIYTDRMGRSEVVELDTSMSVGGRHSTNLSQRTRQVDSVTPSQIQALKDNQAFLKLARFNPTKVEFEYVGLETVNKGSLSEVAESSWLDTFELIPYESKEMIANKEKELLEKSANPENSAQKEMLQEFSKSLKYLVDSAVKVYLNKPIDKESLNLIAVEIMEKYGSSKSTKLKINEIFYGLFINDKTKLIHVICDSLEFTINFPTIDVQKFSAKSKNDFPKSKSDQDEVSSRKGDTSSSSGVGIKIPNTFNIDKSEETNINKEETKEPEVKFKSIPIHFRSPLQDKSDSNSKEKISENEMSIQ</sequence>
<dbReference type="SUPFAM" id="SSF52540">
    <property type="entry name" value="P-loop containing nucleoside triphosphate hydrolases"/>
    <property type="match status" value="1"/>
</dbReference>
<feature type="compositionally biased region" description="Basic and acidic residues" evidence="6">
    <location>
        <begin position="769"/>
        <end position="783"/>
    </location>
</feature>
<dbReference type="KEGG" id="sbf:JCM31447_31970"/>
<reference evidence="9 10" key="1">
    <citation type="submission" date="2018-12" db="EMBL/GenBank/DDBJ databases">
        <title>Rubrispira sanarue gen. nov., sp., nov., a member of the order Silvanigrellales, isolated from a brackish lake in Hamamatsu Japan.</title>
        <authorList>
            <person name="Maejima Y."/>
            <person name="Iino T."/>
            <person name="Muraguchi Y."/>
            <person name="Fukuda K."/>
            <person name="Nojiri H."/>
            <person name="Ohkuma M."/>
            <person name="Moriuchi R."/>
            <person name="Dohra H."/>
            <person name="Kimbara K."/>
            <person name="Shintani M."/>
        </authorList>
    </citation>
    <scope>NUCLEOTIDE SEQUENCE [LARGE SCALE GENOMIC DNA]</scope>
    <source>
        <strain evidence="9 10">RF1110005</strain>
        <plasmid evidence="9 10">68K</plasmid>
    </source>
</reference>
<dbReference type="PANTHER" id="PTHR37937:SF1">
    <property type="entry name" value="CONJUGATIVE TRANSFER: DNA TRANSPORT"/>
    <property type="match status" value="1"/>
</dbReference>
<organism evidence="9 10">
    <name type="scientific">Fluviispira sanaruensis</name>
    <dbReference type="NCBI Taxonomy" id="2493639"/>
    <lineage>
        <taxon>Bacteria</taxon>
        <taxon>Pseudomonadati</taxon>
        <taxon>Bdellovibrionota</taxon>
        <taxon>Oligoflexia</taxon>
        <taxon>Silvanigrellales</taxon>
        <taxon>Silvanigrellaceae</taxon>
        <taxon>Fluviispira</taxon>
    </lineage>
</organism>
<evidence type="ECO:0000313" key="9">
    <source>
        <dbReference type="EMBL" id="BBH54723.1"/>
    </source>
</evidence>
<evidence type="ECO:0000256" key="7">
    <source>
        <dbReference type="SAM" id="Phobius"/>
    </source>
</evidence>
<feature type="transmembrane region" description="Helical" evidence="7">
    <location>
        <begin position="97"/>
        <end position="116"/>
    </location>
</feature>
<evidence type="ECO:0000313" key="10">
    <source>
        <dbReference type="Proteomes" id="UP000291236"/>
    </source>
</evidence>
<comment type="subcellular location">
    <subcellularLocation>
        <location evidence="1">Cell membrane</location>
        <topology evidence="1">Multi-pass membrane protein</topology>
    </subcellularLocation>
</comment>
<feature type="region of interest" description="Disordered" evidence="6">
    <location>
        <begin position="701"/>
        <end position="789"/>
    </location>
</feature>
<evidence type="ECO:0000259" key="8">
    <source>
        <dbReference type="Pfam" id="PF10412"/>
    </source>
</evidence>
<accession>A0A4P2VMT1</accession>
<evidence type="ECO:0000256" key="4">
    <source>
        <dbReference type="ARBA" id="ARBA00022989"/>
    </source>
</evidence>
<dbReference type="InterPro" id="IPR027417">
    <property type="entry name" value="P-loop_NTPase"/>
</dbReference>
<feature type="domain" description="Type IV secretion system coupling protein TraD DNA-binding" evidence="8">
    <location>
        <begin position="170"/>
        <end position="545"/>
    </location>
</feature>
<dbReference type="AlphaFoldDB" id="A0A4P2VMT1"/>
<keyword evidence="9" id="KW-0614">Plasmid</keyword>
<dbReference type="Gene3D" id="3.40.50.300">
    <property type="entry name" value="P-loop containing nucleotide triphosphate hydrolases"/>
    <property type="match status" value="2"/>
</dbReference>
<dbReference type="CDD" id="cd01127">
    <property type="entry name" value="TrwB_TraG_TraD_VirD4"/>
    <property type="match status" value="1"/>
</dbReference>
<dbReference type="InterPro" id="IPR051539">
    <property type="entry name" value="T4SS-coupling_protein"/>
</dbReference>
<evidence type="ECO:0000256" key="3">
    <source>
        <dbReference type="ARBA" id="ARBA00022692"/>
    </source>
</evidence>
<protein>
    <recommendedName>
        <fullName evidence="8">Type IV secretion system coupling protein TraD DNA-binding domain-containing protein</fullName>
    </recommendedName>
</protein>
<keyword evidence="5 7" id="KW-0472">Membrane</keyword>
<dbReference type="RefSeq" id="WP_130613276.1">
    <property type="nucleotide sequence ID" value="NZ_AP019370.1"/>
</dbReference>
<evidence type="ECO:0000256" key="5">
    <source>
        <dbReference type="ARBA" id="ARBA00023136"/>
    </source>
</evidence>
<keyword evidence="4 7" id="KW-1133">Transmembrane helix</keyword>
<keyword evidence="3 7" id="KW-0812">Transmembrane</keyword>
<dbReference type="GeneID" id="39493259"/>
<evidence type="ECO:0000256" key="2">
    <source>
        <dbReference type="ARBA" id="ARBA00022475"/>
    </source>
</evidence>
<keyword evidence="10" id="KW-1185">Reference proteome</keyword>
<feature type="transmembrane region" description="Helical" evidence="7">
    <location>
        <begin position="24"/>
        <end position="43"/>
    </location>
</feature>
<dbReference type="EMBL" id="AP019370">
    <property type="protein sequence ID" value="BBH54723.1"/>
    <property type="molecule type" value="Genomic_DNA"/>
</dbReference>
<gene>
    <name evidence="9" type="ORF">JCM31447_31970</name>
</gene>
<proteinExistence type="predicted"/>
<dbReference type="InterPro" id="IPR019476">
    <property type="entry name" value="T4SS_TraD_DNA-bd"/>
</dbReference>
<dbReference type="Proteomes" id="UP000291236">
    <property type="component" value="Plasmid 68K"/>
</dbReference>
<dbReference type="OrthoDB" id="9803543at2"/>
<name>A0A4P2VMT1_FLUSA</name>
<dbReference type="PANTHER" id="PTHR37937">
    <property type="entry name" value="CONJUGATIVE TRANSFER: DNA TRANSPORT"/>
    <property type="match status" value="1"/>
</dbReference>
<feature type="compositionally biased region" description="Basic and acidic residues" evidence="6">
    <location>
        <begin position="701"/>
        <end position="721"/>
    </location>
</feature>